<reference evidence="1" key="1">
    <citation type="submission" date="2018-05" db="EMBL/GenBank/DDBJ databases">
        <authorList>
            <person name="Lanie J.A."/>
            <person name="Ng W.-L."/>
            <person name="Kazmierczak K.M."/>
            <person name="Andrzejewski T.M."/>
            <person name="Davidsen T.M."/>
            <person name="Wayne K.J."/>
            <person name="Tettelin H."/>
            <person name="Glass J.I."/>
            <person name="Rusch D."/>
            <person name="Podicherti R."/>
            <person name="Tsui H.-C.T."/>
            <person name="Winkler M.E."/>
        </authorList>
    </citation>
    <scope>NUCLEOTIDE SEQUENCE</scope>
</reference>
<feature type="non-terminal residue" evidence="1">
    <location>
        <position position="173"/>
    </location>
</feature>
<protein>
    <submittedName>
        <fullName evidence="1">Uncharacterized protein</fullName>
    </submittedName>
</protein>
<proteinExistence type="predicted"/>
<organism evidence="1">
    <name type="scientific">marine metagenome</name>
    <dbReference type="NCBI Taxonomy" id="408172"/>
    <lineage>
        <taxon>unclassified sequences</taxon>
        <taxon>metagenomes</taxon>
        <taxon>ecological metagenomes</taxon>
    </lineage>
</organism>
<gene>
    <name evidence="1" type="ORF">METZ01_LOCUS383517</name>
</gene>
<dbReference type="EMBL" id="UINC01142369">
    <property type="protein sequence ID" value="SVD30663.1"/>
    <property type="molecule type" value="Genomic_DNA"/>
</dbReference>
<name>A0A382U8T6_9ZZZZ</name>
<sequence>MINTSKQIFLSLVTVIVLFTGRSVFTECPTWDELYMDDSLIELTISDPSMAGLRMWFVYVNPPVLGQCTLGHEPYNEVRESLLKDPSTQHLFWVGLEGDLLDLFRTERFYMIQGDQRLDVMRRLDLNLPTGLIQNGPSLSGEALLLFKGVIDFTEPVTIFYEGVMGSVPGEYW</sequence>
<dbReference type="AlphaFoldDB" id="A0A382U8T6"/>
<accession>A0A382U8T6</accession>
<evidence type="ECO:0000313" key="1">
    <source>
        <dbReference type="EMBL" id="SVD30663.1"/>
    </source>
</evidence>